<dbReference type="EMBL" id="BLLF01005624">
    <property type="protein sequence ID" value="GFH31435.1"/>
    <property type="molecule type" value="Genomic_DNA"/>
</dbReference>
<evidence type="ECO:0000313" key="3">
    <source>
        <dbReference type="EMBL" id="GFH31435.1"/>
    </source>
</evidence>
<name>A0A6A0AFL3_HAELA</name>
<feature type="compositionally biased region" description="Low complexity" evidence="2">
    <location>
        <begin position="1"/>
        <end position="16"/>
    </location>
</feature>
<keyword evidence="1" id="KW-0175">Coiled coil</keyword>
<accession>A0A6A0AFL3</accession>
<proteinExistence type="predicted"/>
<comment type="caution">
    <text evidence="3">The sequence shown here is derived from an EMBL/GenBank/DDBJ whole genome shotgun (WGS) entry which is preliminary data.</text>
</comment>
<dbReference type="Proteomes" id="UP000485058">
    <property type="component" value="Unassembled WGS sequence"/>
</dbReference>
<feature type="compositionally biased region" description="Low complexity" evidence="2">
    <location>
        <begin position="39"/>
        <end position="80"/>
    </location>
</feature>
<evidence type="ECO:0000256" key="2">
    <source>
        <dbReference type="SAM" id="MobiDB-lite"/>
    </source>
</evidence>
<sequence length="126" mass="12566">MPNGFHSHSSSGPGSSADGPVAELGHITHRPTGPTHLNPAQPRHASPAPSQQQPPGAGHAPAQLTASQAEAQGAAAGVSPAEVDAAVGAVRAELAAQVEALRLRLEEAEQRAEQASAVQVCPAGSQ</sequence>
<dbReference type="AlphaFoldDB" id="A0A6A0AFL3"/>
<protein>
    <submittedName>
        <fullName evidence="3">Uncharacterized protein</fullName>
    </submittedName>
</protein>
<feature type="region of interest" description="Disordered" evidence="2">
    <location>
        <begin position="1"/>
        <end position="80"/>
    </location>
</feature>
<evidence type="ECO:0000313" key="4">
    <source>
        <dbReference type="Proteomes" id="UP000485058"/>
    </source>
</evidence>
<evidence type="ECO:0000256" key="1">
    <source>
        <dbReference type="SAM" id="Coils"/>
    </source>
</evidence>
<feature type="coiled-coil region" evidence="1">
    <location>
        <begin position="91"/>
        <end position="118"/>
    </location>
</feature>
<gene>
    <name evidence="3" type="ORF">HaLaN_30484</name>
</gene>
<organism evidence="3 4">
    <name type="scientific">Haematococcus lacustris</name>
    <name type="common">Green alga</name>
    <name type="synonym">Haematococcus pluvialis</name>
    <dbReference type="NCBI Taxonomy" id="44745"/>
    <lineage>
        <taxon>Eukaryota</taxon>
        <taxon>Viridiplantae</taxon>
        <taxon>Chlorophyta</taxon>
        <taxon>core chlorophytes</taxon>
        <taxon>Chlorophyceae</taxon>
        <taxon>CS clade</taxon>
        <taxon>Chlamydomonadales</taxon>
        <taxon>Haematococcaceae</taxon>
        <taxon>Haematococcus</taxon>
    </lineage>
</organism>
<reference evidence="3 4" key="1">
    <citation type="submission" date="2020-02" db="EMBL/GenBank/DDBJ databases">
        <title>Draft genome sequence of Haematococcus lacustris strain NIES-144.</title>
        <authorList>
            <person name="Morimoto D."/>
            <person name="Nakagawa S."/>
            <person name="Yoshida T."/>
            <person name="Sawayama S."/>
        </authorList>
    </citation>
    <scope>NUCLEOTIDE SEQUENCE [LARGE SCALE GENOMIC DNA]</scope>
    <source>
        <strain evidence="3 4">NIES-144</strain>
    </source>
</reference>
<keyword evidence="4" id="KW-1185">Reference proteome</keyword>